<proteinExistence type="predicted"/>
<sequence length="230" mass="25168">MAQAGTWFTIAGDRSGIIDSFLSIHHAASIAAEGSQQHQEVTVASDKAKSVLGGGSGVSQLLGVESKKKLNEIIKTQKLMTSAASSEQKQIQTYVQGTGQQQELSVVGVQDQRKFGKSYYRQNGSGCYQDYGNLWPQNQWGGWNSGVAPFSGYFAAGPQMLGMGQVQPGFLPLPFSQYQNAYNTSVNPGLLGQYPGSLPRRWILKVHITTLKWRRVRAQTWVLVLTVRVS</sequence>
<dbReference type="AlphaFoldDB" id="A0A5J4WK27"/>
<accession>A0A5J4WK27</accession>
<protein>
    <submittedName>
        <fullName evidence="1">Uncharacterized protein</fullName>
    </submittedName>
</protein>
<evidence type="ECO:0000313" key="1">
    <source>
        <dbReference type="EMBL" id="KAA6394639.1"/>
    </source>
</evidence>
<organism evidence="1 2">
    <name type="scientific">Streblomastix strix</name>
    <dbReference type="NCBI Taxonomy" id="222440"/>
    <lineage>
        <taxon>Eukaryota</taxon>
        <taxon>Metamonada</taxon>
        <taxon>Preaxostyla</taxon>
        <taxon>Oxymonadida</taxon>
        <taxon>Streblomastigidae</taxon>
        <taxon>Streblomastix</taxon>
    </lineage>
</organism>
<reference evidence="1 2" key="1">
    <citation type="submission" date="2019-03" db="EMBL/GenBank/DDBJ databases">
        <title>Single cell metagenomics reveals metabolic interactions within the superorganism composed of flagellate Streblomastix strix and complex community of Bacteroidetes bacteria on its surface.</title>
        <authorList>
            <person name="Treitli S.C."/>
            <person name="Kolisko M."/>
            <person name="Husnik F."/>
            <person name="Keeling P."/>
            <person name="Hampl V."/>
        </authorList>
    </citation>
    <scope>NUCLEOTIDE SEQUENCE [LARGE SCALE GENOMIC DNA]</scope>
    <source>
        <strain evidence="1">ST1C</strain>
    </source>
</reference>
<name>A0A5J4WK27_9EUKA</name>
<dbReference type="Proteomes" id="UP000324800">
    <property type="component" value="Unassembled WGS sequence"/>
</dbReference>
<comment type="caution">
    <text evidence="1">The sequence shown here is derived from an EMBL/GenBank/DDBJ whole genome shotgun (WGS) entry which is preliminary data.</text>
</comment>
<evidence type="ECO:0000313" key="2">
    <source>
        <dbReference type="Proteomes" id="UP000324800"/>
    </source>
</evidence>
<dbReference type="EMBL" id="SNRW01001894">
    <property type="protein sequence ID" value="KAA6394639.1"/>
    <property type="molecule type" value="Genomic_DNA"/>
</dbReference>
<gene>
    <name evidence="1" type="ORF">EZS28_009835</name>
</gene>